<organism evidence="13 14">
    <name type="scientific">Patellaria atrata CBS 101060</name>
    <dbReference type="NCBI Taxonomy" id="1346257"/>
    <lineage>
        <taxon>Eukaryota</taxon>
        <taxon>Fungi</taxon>
        <taxon>Dikarya</taxon>
        <taxon>Ascomycota</taxon>
        <taxon>Pezizomycotina</taxon>
        <taxon>Dothideomycetes</taxon>
        <taxon>Dothideomycetes incertae sedis</taxon>
        <taxon>Patellariales</taxon>
        <taxon>Patellariaceae</taxon>
        <taxon>Patellaria</taxon>
    </lineage>
</organism>
<keyword evidence="7" id="KW-1133">Transmembrane helix</keyword>
<keyword evidence="14" id="KW-1185">Reference proteome</keyword>
<evidence type="ECO:0000256" key="1">
    <source>
        <dbReference type="ARBA" id="ARBA00004434"/>
    </source>
</evidence>
<evidence type="ECO:0000259" key="12">
    <source>
        <dbReference type="Pfam" id="PF10502"/>
    </source>
</evidence>
<keyword evidence="8 11" id="KW-0496">Mitochondrion</keyword>
<gene>
    <name evidence="13" type="ORF">M501DRAFT_926279</name>
</gene>
<evidence type="ECO:0000256" key="3">
    <source>
        <dbReference type="ARBA" id="ARBA00022670"/>
    </source>
</evidence>
<proteinExistence type="inferred from homology"/>
<accession>A0A9P4SIV6</accession>
<dbReference type="InterPro" id="IPR000223">
    <property type="entry name" value="Pept_S26A_signal_pept_1"/>
</dbReference>
<dbReference type="PANTHER" id="PTHR46041:SF2">
    <property type="entry name" value="MITOCHONDRIAL INNER MEMBRANE PROTEASE SUBUNIT 2"/>
    <property type="match status" value="1"/>
</dbReference>
<evidence type="ECO:0000256" key="2">
    <source>
        <dbReference type="ARBA" id="ARBA00007066"/>
    </source>
</evidence>
<feature type="active site" evidence="10">
    <location>
        <position position="88"/>
    </location>
</feature>
<dbReference type="SUPFAM" id="SSF51306">
    <property type="entry name" value="LexA/Signal peptidase"/>
    <property type="match status" value="1"/>
</dbReference>
<dbReference type="GO" id="GO:0006627">
    <property type="term" value="P:protein processing involved in protein targeting to mitochondrion"/>
    <property type="evidence" value="ECO:0007669"/>
    <property type="project" value="InterPro"/>
</dbReference>
<dbReference type="Gene3D" id="2.10.109.10">
    <property type="entry name" value="Umud Fragment, subunit A"/>
    <property type="match status" value="1"/>
</dbReference>
<evidence type="ECO:0000256" key="5">
    <source>
        <dbReference type="ARBA" id="ARBA00022792"/>
    </source>
</evidence>
<keyword evidence="6 11" id="KW-0378">Hydrolase</keyword>
<evidence type="ECO:0000256" key="4">
    <source>
        <dbReference type="ARBA" id="ARBA00022692"/>
    </source>
</evidence>
<dbReference type="PRINTS" id="PR00727">
    <property type="entry name" value="LEADERPTASE"/>
</dbReference>
<dbReference type="GO" id="GO:0006465">
    <property type="term" value="P:signal peptide processing"/>
    <property type="evidence" value="ECO:0007669"/>
    <property type="project" value="InterPro"/>
</dbReference>
<sequence length="209" mass="23031">MWSHVSRTPKYIYNIALGVSILLYTNKNIFITSPITGASMAPTLSPHHHTTGSYDLVFFTRLFPGYSARKGEIVSFWTPHEPEKMSVKRIIAKAGDTVIVGRDGKRRGGNGVLGGIEGEGAVNYFKRGDRVSVPAGHVWVEGDNTENSVDSCDYGPISLGLVTGRAKYIVWPTYRIGSIKTGVMSKTKVIPGVSEMPAEYFDERNQFTR</sequence>
<keyword evidence="5 11" id="KW-0999">Mitochondrion inner membrane</keyword>
<keyword evidence="4" id="KW-0812">Transmembrane</keyword>
<dbReference type="EMBL" id="MU006089">
    <property type="protein sequence ID" value="KAF2842617.1"/>
    <property type="molecule type" value="Genomic_DNA"/>
</dbReference>
<dbReference type="Pfam" id="PF10502">
    <property type="entry name" value="Peptidase_S26"/>
    <property type="match status" value="1"/>
</dbReference>
<protein>
    <recommendedName>
        <fullName evidence="11">Mitochondrial inner membrane protease subunit</fullName>
        <ecNumber evidence="11">3.4.21.-</ecNumber>
    </recommendedName>
</protein>
<comment type="subcellular location">
    <subcellularLocation>
        <location evidence="1">Mitochondrion inner membrane</location>
        <topology evidence="1">Single-pass membrane protein</topology>
    </subcellularLocation>
</comment>
<dbReference type="OrthoDB" id="9996127at2759"/>
<evidence type="ECO:0000256" key="9">
    <source>
        <dbReference type="ARBA" id="ARBA00023136"/>
    </source>
</evidence>
<reference evidence="13" key="1">
    <citation type="journal article" date="2020" name="Stud. Mycol.">
        <title>101 Dothideomycetes genomes: a test case for predicting lifestyles and emergence of pathogens.</title>
        <authorList>
            <person name="Haridas S."/>
            <person name="Albert R."/>
            <person name="Binder M."/>
            <person name="Bloem J."/>
            <person name="Labutti K."/>
            <person name="Salamov A."/>
            <person name="Andreopoulos B."/>
            <person name="Baker S."/>
            <person name="Barry K."/>
            <person name="Bills G."/>
            <person name="Bluhm B."/>
            <person name="Cannon C."/>
            <person name="Castanera R."/>
            <person name="Culley D."/>
            <person name="Daum C."/>
            <person name="Ezra D."/>
            <person name="Gonzalez J."/>
            <person name="Henrissat B."/>
            <person name="Kuo A."/>
            <person name="Liang C."/>
            <person name="Lipzen A."/>
            <person name="Lutzoni F."/>
            <person name="Magnuson J."/>
            <person name="Mondo S."/>
            <person name="Nolan M."/>
            <person name="Ohm R."/>
            <person name="Pangilinan J."/>
            <person name="Park H.-J."/>
            <person name="Ramirez L."/>
            <person name="Alfaro M."/>
            <person name="Sun H."/>
            <person name="Tritt A."/>
            <person name="Yoshinaga Y."/>
            <person name="Zwiers L.-H."/>
            <person name="Turgeon B."/>
            <person name="Goodwin S."/>
            <person name="Spatafora J."/>
            <person name="Crous P."/>
            <person name="Grigoriev I."/>
        </authorList>
    </citation>
    <scope>NUCLEOTIDE SEQUENCE</scope>
    <source>
        <strain evidence="13">CBS 101060</strain>
    </source>
</reference>
<dbReference type="GO" id="GO:0042720">
    <property type="term" value="C:mitochondrial inner membrane peptidase complex"/>
    <property type="evidence" value="ECO:0007669"/>
    <property type="project" value="InterPro"/>
</dbReference>
<feature type="domain" description="Peptidase S26" evidence="12">
    <location>
        <begin position="13"/>
        <end position="171"/>
    </location>
</feature>
<comment type="caution">
    <text evidence="13">The sequence shown here is derived from an EMBL/GenBank/DDBJ whole genome shotgun (WGS) entry which is preliminary data.</text>
</comment>
<comment type="similarity">
    <text evidence="2">Belongs to the peptidase S26 family. IMP2 subfamily.</text>
</comment>
<dbReference type="InterPro" id="IPR037730">
    <property type="entry name" value="IMP2"/>
</dbReference>
<evidence type="ECO:0000313" key="14">
    <source>
        <dbReference type="Proteomes" id="UP000799429"/>
    </source>
</evidence>
<dbReference type="EC" id="3.4.21.-" evidence="11"/>
<dbReference type="AlphaFoldDB" id="A0A9P4SIV6"/>
<evidence type="ECO:0000256" key="7">
    <source>
        <dbReference type="ARBA" id="ARBA00022989"/>
    </source>
</evidence>
<keyword evidence="9" id="KW-0472">Membrane</keyword>
<dbReference type="CDD" id="cd06530">
    <property type="entry name" value="S26_SPase_I"/>
    <property type="match status" value="1"/>
</dbReference>
<evidence type="ECO:0000256" key="11">
    <source>
        <dbReference type="RuleBase" id="RU362041"/>
    </source>
</evidence>
<evidence type="ECO:0000256" key="6">
    <source>
        <dbReference type="ARBA" id="ARBA00022801"/>
    </source>
</evidence>
<dbReference type="InterPro" id="IPR019533">
    <property type="entry name" value="Peptidase_S26"/>
</dbReference>
<dbReference type="NCBIfam" id="TIGR02227">
    <property type="entry name" value="sigpep_I_bact"/>
    <property type="match status" value="1"/>
</dbReference>
<keyword evidence="3 11" id="KW-0645">Protease</keyword>
<dbReference type="PANTHER" id="PTHR46041">
    <property type="entry name" value="MITOCHONDRIAL INNER MEMBRANE PROTEASE SUBUNIT 2"/>
    <property type="match status" value="1"/>
</dbReference>
<dbReference type="InterPro" id="IPR019758">
    <property type="entry name" value="Pept_S26A_signal_pept_1_CS"/>
</dbReference>
<evidence type="ECO:0000256" key="8">
    <source>
        <dbReference type="ARBA" id="ARBA00023128"/>
    </source>
</evidence>
<dbReference type="InterPro" id="IPR036286">
    <property type="entry name" value="LexA/Signal_pep-like_sf"/>
</dbReference>
<evidence type="ECO:0000256" key="10">
    <source>
        <dbReference type="PIRSR" id="PIRSR600223-1"/>
    </source>
</evidence>
<dbReference type="PROSITE" id="PS00761">
    <property type="entry name" value="SPASE_I_3"/>
    <property type="match status" value="1"/>
</dbReference>
<evidence type="ECO:0000313" key="13">
    <source>
        <dbReference type="EMBL" id="KAF2842617.1"/>
    </source>
</evidence>
<dbReference type="GO" id="GO:0004252">
    <property type="term" value="F:serine-type endopeptidase activity"/>
    <property type="evidence" value="ECO:0007669"/>
    <property type="project" value="InterPro"/>
</dbReference>
<name>A0A9P4SIV6_9PEZI</name>
<dbReference type="Proteomes" id="UP000799429">
    <property type="component" value="Unassembled WGS sequence"/>
</dbReference>
<feature type="active site" evidence="10">
    <location>
        <position position="39"/>
    </location>
</feature>